<name>A0A2W4JMN5_9PSEU</name>
<dbReference type="GO" id="GO:0046872">
    <property type="term" value="F:metal ion binding"/>
    <property type="evidence" value="ECO:0007669"/>
    <property type="project" value="UniProtKB-KW"/>
</dbReference>
<dbReference type="STRING" id="1111738.GCA_000427905_01607"/>
<accession>A0A2W4JMN5</accession>
<comment type="cofactor">
    <cofactor evidence="1">
        <name>[3Fe-4S] cluster</name>
        <dbReference type="ChEBI" id="CHEBI:21137"/>
    </cofactor>
</comment>
<evidence type="ECO:0000313" key="8">
    <source>
        <dbReference type="EMBL" id="PZN00365.1"/>
    </source>
</evidence>
<evidence type="ECO:0000256" key="6">
    <source>
        <dbReference type="ARBA" id="ARBA00023014"/>
    </source>
</evidence>
<evidence type="ECO:0000256" key="1">
    <source>
        <dbReference type="ARBA" id="ARBA00001927"/>
    </source>
</evidence>
<evidence type="ECO:0000256" key="4">
    <source>
        <dbReference type="ARBA" id="ARBA00022982"/>
    </source>
</evidence>
<proteinExistence type="predicted"/>
<gene>
    <name evidence="8" type="ORF">DIU77_03855</name>
</gene>
<dbReference type="SUPFAM" id="SSF54862">
    <property type="entry name" value="4Fe-4S ferredoxins"/>
    <property type="match status" value="1"/>
</dbReference>
<evidence type="ECO:0000256" key="2">
    <source>
        <dbReference type="ARBA" id="ARBA00022448"/>
    </source>
</evidence>
<keyword evidence="7" id="KW-0003">3Fe-4S</keyword>
<keyword evidence="3" id="KW-0479">Metal-binding</keyword>
<dbReference type="AlphaFoldDB" id="A0A2W4JMN5"/>
<organism evidence="8">
    <name type="scientific">Thermocrispum agreste</name>
    <dbReference type="NCBI Taxonomy" id="37925"/>
    <lineage>
        <taxon>Bacteria</taxon>
        <taxon>Bacillati</taxon>
        <taxon>Actinomycetota</taxon>
        <taxon>Actinomycetes</taxon>
        <taxon>Pseudonocardiales</taxon>
        <taxon>Pseudonocardiaceae</taxon>
        <taxon>Thermocrispum</taxon>
    </lineage>
</organism>
<comment type="caution">
    <text evidence="8">The sequence shown here is derived from an EMBL/GenBank/DDBJ whole genome shotgun (WGS) entry which is preliminary data.</text>
</comment>
<reference evidence="8" key="1">
    <citation type="submission" date="2018-05" db="EMBL/GenBank/DDBJ databases">
        <authorList>
            <person name="Lanie J.A."/>
            <person name="Ng W.-L."/>
            <person name="Kazmierczak K.M."/>
            <person name="Andrzejewski T.M."/>
            <person name="Davidsen T.M."/>
            <person name="Wayne K.J."/>
            <person name="Tettelin H."/>
            <person name="Glass J.I."/>
            <person name="Rusch D."/>
            <person name="Podicherti R."/>
            <person name="Tsui H.-C.T."/>
            <person name="Winkler M.E."/>
        </authorList>
    </citation>
    <scope>NUCLEOTIDE SEQUENCE</scope>
    <source>
        <strain evidence="8">ZC4RG45</strain>
    </source>
</reference>
<evidence type="ECO:0000256" key="5">
    <source>
        <dbReference type="ARBA" id="ARBA00023004"/>
    </source>
</evidence>
<dbReference type="EMBL" id="QGUI01000091">
    <property type="protein sequence ID" value="PZN00365.1"/>
    <property type="molecule type" value="Genomic_DNA"/>
</dbReference>
<evidence type="ECO:0000256" key="3">
    <source>
        <dbReference type="ARBA" id="ARBA00022723"/>
    </source>
</evidence>
<dbReference type="Gene3D" id="3.30.70.20">
    <property type="match status" value="1"/>
</dbReference>
<sequence length="63" mass="6948">MKIVIDTDVCTGHGICESIRDDIFQVGDDGLVHLVTTDFTEADREDLIDAVDQCPTQALRLVD</sequence>
<dbReference type="Pfam" id="PF13459">
    <property type="entry name" value="Fer4_15"/>
    <property type="match status" value="1"/>
</dbReference>
<dbReference type="InterPro" id="IPR051269">
    <property type="entry name" value="Fe-S_cluster_ET"/>
</dbReference>
<keyword evidence="4" id="KW-0249">Electron transport</keyword>
<dbReference type="PANTHER" id="PTHR36923:SF3">
    <property type="entry name" value="FERREDOXIN"/>
    <property type="match status" value="1"/>
</dbReference>
<protein>
    <submittedName>
        <fullName evidence="8">Ferredoxin</fullName>
    </submittedName>
</protein>
<dbReference type="GO" id="GO:0051538">
    <property type="term" value="F:3 iron, 4 sulfur cluster binding"/>
    <property type="evidence" value="ECO:0007669"/>
    <property type="project" value="UniProtKB-KW"/>
</dbReference>
<dbReference type="PANTHER" id="PTHR36923">
    <property type="entry name" value="FERREDOXIN"/>
    <property type="match status" value="1"/>
</dbReference>
<keyword evidence="5" id="KW-0408">Iron</keyword>
<keyword evidence="6" id="KW-0411">Iron-sulfur</keyword>
<evidence type="ECO:0000256" key="7">
    <source>
        <dbReference type="ARBA" id="ARBA00023291"/>
    </source>
</evidence>
<keyword evidence="2" id="KW-0813">Transport</keyword>